<sequence>MQILTFEFSSKTENLANEISQLCCEGGGDSLTVLGLIEPWKVDDETASILISHLSDGSEEELGWSSHVLCSTVLPKLLVLRHPSSCVLVTATIQYCNLHQKAAVYALLFPLILQADGINNPIFVVITRIIKEGLHPAHVSPFCQKLLCG</sequence>
<evidence type="ECO:0000313" key="1">
    <source>
        <dbReference type="EMBL" id="MPA35080.1"/>
    </source>
</evidence>
<name>A0A5B6YT70_DAVIN</name>
<organism evidence="1">
    <name type="scientific">Davidia involucrata</name>
    <name type="common">Dove tree</name>
    <dbReference type="NCBI Taxonomy" id="16924"/>
    <lineage>
        <taxon>Eukaryota</taxon>
        <taxon>Viridiplantae</taxon>
        <taxon>Streptophyta</taxon>
        <taxon>Embryophyta</taxon>
        <taxon>Tracheophyta</taxon>
        <taxon>Spermatophyta</taxon>
        <taxon>Magnoliopsida</taxon>
        <taxon>eudicotyledons</taxon>
        <taxon>Gunneridae</taxon>
        <taxon>Pentapetalae</taxon>
        <taxon>asterids</taxon>
        <taxon>Cornales</taxon>
        <taxon>Nyssaceae</taxon>
        <taxon>Davidia</taxon>
    </lineage>
</organism>
<accession>A0A5B6YT70</accession>
<protein>
    <submittedName>
        <fullName evidence="1">Uncharacterized protein</fullName>
    </submittedName>
</protein>
<dbReference type="GO" id="GO:0043240">
    <property type="term" value="C:Fanconi anaemia nuclear complex"/>
    <property type="evidence" value="ECO:0007669"/>
    <property type="project" value="InterPro"/>
</dbReference>
<dbReference type="Gene3D" id="1.25.40.480">
    <property type="match status" value="1"/>
</dbReference>
<dbReference type="GO" id="GO:0036297">
    <property type="term" value="P:interstrand cross-link repair"/>
    <property type="evidence" value="ECO:0007669"/>
    <property type="project" value="InterPro"/>
</dbReference>
<proteinExistence type="predicted"/>
<dbReference type="PANTHER" id="PTHR32094:SF5">
    <property type="entry name" value="FANCONI ANEMIA GROUP E PROTEIN"/>
    <property type="match status" value="1"/>
</dbReference>
<dbReference type="InterPro" id="IPR039685">
    <property type="entry name" value="FANCE"/>
</dbReference>
<gene>
    <name evidence="1" type="ORF">Din_004521</name>
</gene>
<dbReference type="PANTHER" id="PTHR32094">
    <property type="entry name" value="FANCONI ANEMIA GROUP E PROTEIN"/>
    <property type="match status" value="1"/>
</dbReference>
<dbReference type="EMBL" id="GHES01004521">
    <property type="protein sequence ID" value="MPA35080.1"/>
    <property type="molecule type" value="Transcribed_RNA"/>
</dbReference>
<dbReference type="AlphaFoldDB" id="A0A5B6YT70"/>
<reference evidence="1" key="1">
    <citation type="submission" date="2019-08" db="EMBL/GenBank/DDBJ databases">
        <title>Reference gene set and small RNA set construction with multiple tissues from Davidia involucrata Baill.</title>
        <authorList>
            <person name="Yang H."/>
            <person name="Zhou C."/>
            <person name="Li G."/>
            <person name="Wang J."/>
            <person name="Gao P."/>
            <person name="Wang M."/>
            <person name="Wang R."/>
            <person name="Zhao Y."/>
        </authorList>
    </citation>
    <scope>NUCLEOTIDE SEQUENCE</scope>
    <source>
        <tissue evidence="1">Mixed with DoveR01_LX</tissue>
    </source>
</reference>